<accession>A0ABV2QW19</accession>
<dbReference type="Pfam" id="PF13505">
    <property type="entry name" value="OMP_b-brl"/>
    <property type="match status" value="1"/>
</dbReference>
<keyword evidence="3" id="KW-0472">Membrane</keyword>
<dbReference type="SUPFAM" id="SSF56925">
    <property type="entry name" value="OMPA-like"/>
    <property type="match status" value="1"/>
</dbReference>
<evidence type="ECO:0000256" key="2">
    <source>
        <dbReference type="ARBA" id="ARBA00022729"/>
    </source>
</evidence>
<keyword evidence="4" id="KW-0998">Cell outer membrane</keyword>
<gene>
    <name evidence="8" type="ORF">ABIE08_000899</name>
</gene>
<evidence type="ECO:0000256" key="4">
    <source>
        <dbReference type="ARBA" id="ARBA00023237"/>
    </source>
</evidence>
<dbReference type="Gene3D" id="2.40.160.20">
    <property type="match status" value="1"/>
</dbReference>
<reference evidence="8 9" key="1">
    <citation type="submission" date="2024-06" db="EMBL/GenBank/DDBJ databases">
        <title>Sorghum-associated microbial communities from plants grown in Nebraska, USA.</title>
        <authorList>
            <person name="Schachtman D."/>
        </authorList>
    </citation>
    <scope>NUCLEOTIDE SEQUENCE [LARGE SCALE GENOMIC DNA]</scope>
    <source>
        <strain evidence="8 9">3207</strain>
    </source>
</reference>
<dbReference type="InterPro" id="IPR011250">
    <property type="entry name" value="OMP/PagP_B-barrel"/>
</dbReference>
<protein>
    <submittedName>
        <fullName evidence="8">Outer membrane immunogenic protein</fullName>
    </submittedName>
</protein>
<keyword evidence="2 6" id="KW-0732">Signal</keyword>
<comment type="similarity">
    <text evidence="5">Belongs to the Omp25/RopB family.</text>
</comment>
<dbReference type="RefSeq" id="WP_354549056.1">
    <property type="nucleotide sequence ID" value="NZ_JBEPSM010000001.1"/>
</dbReference>
<evidence type="ECO:0000256" key="3">
    <source>
        <dbReference type="ARBA" id="ARBA00023136"/>
    </source>
</evidence>
<comment type="subcellular location">
    <subcellularLocation>
        <location evidence="1">Cell outer membrane</location>
    </subcellularLocation>
</comment>
<sequence length="232" mass="25020">MRALYLAAIAAVVTSSACAADLAPEPAPVALPEAFNWTGFYAGVHGGYGWAKTDGDYFAPVETPQPDGFFGGGQVGYNFEFSNKVVLGVEADAAWADLSDDTVYNNTFIFPYSLGYQAKVESFGTVRGRAGYAIDRFLPYVTGGFAWANTELDSQFTQSFPVTFDSHGSDTQTFTGWTVGAGFEYAFAGNVTAKVEYLYADLGSKYFHLGDAGPFPVDLKMQTAKLGLNYKF</sequence>
<evidence type="ECO:0000313" key="9">
    <source>
        <dbReference type="Proteomes" id="UP001549321"/>
    </source>
</evidence>
<dbReference type="Proteomes" id="UP001549321">
    <property type="component" value="Unassembled WGS sequence"/>
</dbReference>
<evidence type="ECO:0000256" key="5">
    <source>
        <dbReference type="ARBA" id="ARBA00038306"/>
    </source>
</evidence>
<dbReference type="InterPro" id="IPR051692">
    <property type="entry name" value="OMP-like"/>
</dbReference>
<name>A0ABV2QW19_9HYPH</name>
<feature type="chain" id="PRO_5047340272" evidence="6">
    <location>
        <begin position="20"/>
        <end position="232"/>
    </location>
</feature>
<dbReference type="InterPro" id="IPR027385">
    <property type="entry name" value="Beta-barrel_OMP"/>
</dbReference>
<evidence type="ECO:0000259" key="7">
    <source>
        <dbReference type="Pfam" id="PF13505"/>
    </source>
</evidence>
<organism evidence="8 9">
    <name type="scientific">Kaistia defluvii</name>
    <dbReference type="NCBI Taxonomy" id="410841"/>
    <lineage>
        <taxon>Bacteria</taxon>
        <taxon>Pseudomonadati</taxon>
        <taxon>Pseudomonadota</taxon>
        <taxon>Alphaproteobacteria</taxon>
        <taxon>Hyphomicrobiales</taxon>
        <taxon>Kaistiaceae</taxon>
        <taxon>Kaistia</taxon>
    </lineage>
</organism>
<feature type="domain" description="Outer membrane protein beta-barrel" evidence="7">
    <location>
        <begin position="11"/>
        <end position="232"/>
    </location>
</feature>
<comment type="caution">
    <text evidence="8">The sequence shown here is derived from an EMBL/GenBank/DDBJ whole genome shotgun (WGS) entry which is preliminary data.</text>
</comment>
<dbReference type="PANTHER" id="PTHR34001:SF3">
    <property type="entry name" value="BLL7405 PROTEIN"/>
    <property type="match status" value="1"/>
</dbReference>
<evidence type="ECO:0000256" key="6">
    <source>
        <dbReference type="SAM" id="SignalP"/>
    </source>
</evidence>
<feature type="signal peptide" evidence="6">
    <location>
        <begin position="1"/>
        <end position="19"/>
    </location>
</feature>
<dbReference type="PROSITE" id="PS51257">
    <property type="entry name" value="PROKAR_LIPOPROTEIN"/>
    <property type="match status" value="1"/>
</dbReference>
<proteinExistence type="inferred from homology"/>
<evidence type="ECO:0000313" key="8">
    <source>
        <dbReference type="EMBL" id="MET4632986.1"/>
    </source>
</evidence>
<dbReference type="PANTHER" id="PTHR34001">
    <property type="entry name" value="BLL7405 PROTEIN"/>
    <property type="match status" value="1"/>
</dbReference>
<evidence type="ECO:0000256" key="1">
    <source>
        <dbReference type="ARBA" id="ARBA00004442"/>
    </source>
</evidence>
<keyword evidence="9" id="KW-1185">Reference proteome</keyword>
<dbReference type="EMBL" id="JBEPSM010000001">
    <property type="protein sequence ID" value="MET4632986.1"/>
    <property type="molecule type" value="Genomic_DNA"/>
</dbReference>